<dbReference type="SUPFAM" id="SSF48317">
    <property type="entry name" value="Acid phosphatase/Vanadium-dependent haloperoxidase"/>
    <property type="match status" value="1"/>
</dbReference>
<feature type="transmembrane region" description="Helical" evidence="1">
    <location>
        <begin position="198"/>
        <end position="216"/>
    </location>
</feature>
<protein>
    <recommendedName>
        <fullName evidence="2">Phosphatidic acid phosphatase type 2/haloperoxidase domain-containing protein</fullName>
    </recommendedName>
</protein>
<evidence type="ECO:0000256" key="1">
    <source>
        <dbReference type="SAM" id="Phobius"/>
    </source>
</evidence>
<keyword evidence="4" id="KW-1185">Reference proteome</keyword>
<dbReference type="Proteomes" id="UP000244173">
    <property type="component" value="Chromosome"/>
</dbReference>
<feature type="transmembrane region" description="Helical" evidence="1">
    <location>
        <begin position="173"/>
        <end position="191"/>
    </location>
</feature>
<accession>A0A2S0P9N2</accession>
<dbReference type="KEGG" id="maer:DAI18_08475"/>
<evidence type="ECO:0000259" key="2">
    <source>
        <dbReference type="Pfam" id="PF01569"/>
    </source>
</evidence>
<organism evidence="3 4">
    <name type="scientific">Microvirgula aerodenitrificans</name>
    <dbReference type="NCBI Taxonomy" id="57480"/>
    <lineage>
        <taxon>Bacteria</taxon>
        <taxon>Pseudomonadati</taxon>
        <taxon>Pseudomonadota</taxon>
        <taxon>Betaproteobacteria</taxon>
        <taxon>Neisseriales</taxon>
        <taxon>Aquaspirillaceae</taxon>
        <taxon>Microvirgula</taxon>
    </lineage>
</organism>
<evidence type="ECO:0000313" key="4">
    <source>
        <dbReference type="Proteomes" id="UP000244173"/>
    </source>
</evidence>
<feature type="transmembrane region" description="Helical" evidence="1">
    <location>
        <begin position="33"/>
        <end position="53"/>
    </location>
</feature>
<gene>
    <name evidence="3" type="ORF">DAI18_08475</name>
</gene>
<feature type="transmembrane region" description="Helical" evidence="1">
    <location>
        <begin position="118"/>
        <end position="135"/>
    </location>
</feature>
<keyword evidence="1" id="KW-0472">Membrane</keyword>
<feature type="transmembrane region" description="Helical" evidence="1">
    <location>
        <begin position="228"/>
        <end position="246"/>
    </location>
</feature>
<name>A0A2S0P9N2_9NEIS</name>
<keyword evidence="1" id="KW-1133">Transmembrane helix</keyword>
<feature type="transmembrane region" description="Helical" evidence="1">
    <location>
        <begin position="88"/>
        <end position="106"/>
    </location>
</feature>
<dbReference type="CDD" id="cd03396">
    <property type="entry name" value="PAP2_like_6"/>
    <property type="match status" value="1"/>
</dbReference>
<dbReference type="InterPro" id="IPR036938">
    <property type="entry name" value="PAP2/HPO_sf"/>
</dbReference>
<dbReference type="EMBL" id="CP028519">
    <property type="protein sequence ID" value="AVY94078.1"/>
    <property type="molecule type" value="Genomic_DNA"/>
</dbReference>
<dbReference type="Pfam" id="PF01569">
    <property type="entry name" value="PAP2"/>
    <property type="match status" value="1"/>
</dbReference>
<proteinExistence type="predicted"/>
<dbReference type="InterPro" id="IPR000326">
    <property type="entry name" value="PAP2/HPO"/>
</dbReference>
<feature type="domain" description="Phosphatidic acid phosphatase type 2/haloperoxidase" evidence="2">
    <location>
        <begin position="119"/>
        <end position="250"/>
    </location>
</feature>
<dbReference type="STRING" id="1122240.GCA_000620105_02240"/>
<dbReference type="AlphaFoldDB" id="A0A2S0P9N2"/>
<reference evidence="3 4" key="1">
    <citation type="submission" date="2018-04" db="EMBL/GenBank/DDBJ databases">
        <title>Denitrifier Microvirgula.</title>
        <authorList>
            <person name="Anderson E."/>
            <person name="Jang J."/>
            <person name="Ishii S."/>
        </authorList>
    </citation>
    <scope>NUCLEOTIDE SEQUENCE [LARGE SCALE GENOMIC DNA]</scope>
    <source>
        <strain evidence="3 4">BE2.4</strain>
    </source>
</reference>
<evidence type="ECO:0000313" key="3">
    <source>
        <dbReference type="EMBL" id="AVY94078.1"/>
    </source>
</evidence>
<keyword evidence="1" id="KW-0812">Transmembrane</keyword>
<sequence length="252" mass="28159">MQKSAPDPLADSLTTAMPISNITFSSHRQRDTAFWRLHLLALTLMAAGLFWLWQDARLDFWLASLSYSPAERGFPLKDTFWMREIGHVGLRNFVIAIGVATLAVIVWPRTSPELRTHAGYVLLSMAACTLAISVLKQGSVHHCPWDLVQFGGTAIHLPLFASLPAGQSAGQCFPGGHASAGFALLALPFAARGWRPRWVLPLTLFALLMGGLMSGIQMVRGAHFLSHNLWTLWFCWAICLVVYALYRWRRWM</sequence>